<evidence type="ECO:0000256" key="1">
    <source>
        <dbReference type="SAM" id="MobiDB-lite"/>
    </source>
</evidence>
<protein>
    <submittedName>
        <fullName evidence="2">Uncharacterized protein</fullName>
    </submittedName>
</protein>
<name>A0A0F9X7Z9_TRIHA</name>
<dbReference type="Proteomes" id="UP000034112">
    <property type="component" value="Unassembled WGS sequence"/>
</dbReference>
<sequence length="251" mass="27765">MPPSPHPNVLSPSTPSELLQYIISHHRYPTTILIGWPKQTFIEGLVEDVAMQLSLQQDPSSTTTAAEVTAENTKEDKPQTEPPDNPSSSLHSLQRKTLLQTAISRHIRLLFIPSTTHLRAYLGTFSTSESKIPPPILSDLDDSDPRCKTETPLLLAYGFLELHREGTEWSAQGIGTTAAYLLEAAARNSFRAAVAEPRGAKGHQLLDDFLDEKVPILSGTAVKDDGSWSGRTVPVRAVLSRWFEFEQQDEK</sequence>
<comment type="caution">
    <text evidence="2">The sequence shown here is derived from an EMBL/GenBank/DDBJ whole genome shotgun (WGS) entry which is preliminary data.</text>
</comment>
<gene>
    <name evidence="2" type="ORF">THAR02_10966</name>
</gene>
<proteinExistence type="predicted"/>
<evidence type="ECO:0000313" key="2">
    <source>
        <dbReference type="EMBL" id="KKO96932.1"/>
    </source>
</evidence>
<dbReference type="OrthoDB" id="5391496at2759"/>
<feature type="compositionally biased region" description="Low complexity" evidence="1">
    <location>
        <begin position="62"/>
        <end position="71"/>
    </location>
</feature>
<dbReference type="AlphaFoldDB" id="A0A0F9X7Z9"/>
<evidence type="ECO:0000313" key="3">
    <source>
        <dbReference type="Proteomes" id="UP000034112"/>
    </source>
</evidence>
<organism evidence="2 3">
    <name type="scientific">Trichoderma harzianum</name>
    <name type="common">Hypocrea lixii</name>
    <dbReference type="NCBI Taxonomy" id="5544"/>
    <lineage>
        <taxon>Eukaryota</taxon>
        <taxon>Fungi</taxon>
        <taxon>Dikarya</taxon>
        <taxon>Ascomycota</taxon>
        <taxon>Pezizomycotina</taxon>
        <taxon>Sordariomycetes</taxon>
        <taxon>Hypocreomycetidae</taxon>
        <taxon>Hypocreales</taxon>
        <taxon>Hypocreaceae</taxon>
        <taxon>Trichoderma</taxon>
    </lineage>
</organism>
<feature type="region of interest" description="Disordered" evidence="1">
    <location>
        <begin position="56"/>
        <end position="92"/>
    </location>
</feature>
<dbReference type="EMBL" id="JOKZ01000686">
    <property type="protein sequence ID" value="KKO96932.1"/>
    <property type="molecule type" value="Genomic_DNA"/>
</dbReference>
<dbReference type="OMA" id="DTHLIVC"/>
<reference evidence="3" key="1">
    <citation type="journal article" date="2015" name="Genome Announc.">
        <title>Draft whole-genome sequence of the biocontrol agent Trichoderma harzianum T6776.</title>
        <authorList>
            <person name="Baroncelli R."/>
            <person name="Piaggeschi G."/>
            <person name="Fiorini L."/>
            <person name="Bertolini E."/>
            <person name="Zapparata A."/>
            <person name="Pe M.E."/>
            <person name="Sarrocco S."/>
            <person name="Vannacci G."/>
        </authorList>
    </citation>
    <scope>NUCLEOTIDE SEQUENCE [LARGE SCALE GENOMIC DNA]</scope>
    <source>
        <strain evidence="3">T6776</strain>
    </source>
</reference>
<accession>A0A0F9X7Z9</accession>